<gene>
    <name evidence="2" type="ORF">E9677_03170</name>
</gene>
<organism evidence="2 3">
    <name type="scientific">Rhizobium rhizophilum</name>
    <dbReference type="NCBI Taxonomy" id="1850373"/>
    <lineage>
        <taxon>Bacteria</taxon>
        <taxon>Pseudomonadati</taxon>
        <taxon>Pseudomonadota</taxon>
        <taxon>Alphaproteobacteria</taxon>
        <taxon>Hyphomicrobiales</taxon>
        <taxon>Rhizobiaceae</taxon>
        <taxon>Rhizobium/Agrobacterium group</taxon>
        <taxon>Rhizobium</taxon>
    </lineage>
</organism>
<feature type="compositionally biased region" description="Basic and acidic residues" evidence="1">
    <location>
        <begin position="59"/>
        <end position="75"/>
    </location>
</feature>
<feature type="compositionally biased region" description="Basic and acidic residues" evidence="1">
    <location>
        <begin position="1"/>
        <end position="18"/>
    </location>
</feature>
<name>A0ABY2R006_9HYPH</name>
<dbReference type="Proteomes" id="UP000309667">
    <property type="component" value="Unassembled WGS sequence"/>
</dbReference>
<feature type="region of interest" description="Disordered" evidence="1">
    <location>
        <begin position="1"/>
        <end position="75"/>
    </location>
</feature>
<keyword evidence="3" id="KW-1185">Reference proteome</keyword>
<comment type="caution">
    <text evidence="2">The sequence shown here is derived from an EMBL/GenBank/DDBJ whole genome shotgun (WGS) entry which is preliminary data.</text>
</comment>
<evidence type="ECO:0000313" key="2">
    <source>
        <dbReference type="EMBL" id="THV17013.1"/>
    </source>
</evidence>
<protein>
    <submittedName>
        <fullName evidence="2">Uncharacterized protein</fullName>
    </submittedName>
</protein>
<sequence length="75" mass="8024">MSAADQDKEINRIHKDAEGQYAGTQAGGDSDGVVSAKPTVITGSEDATLHKWPPGKKNPPKDWDANFDVRDKSGD</sequence>
<evidence type="ECO:0000313" key="3">
    <source>
        <dbReference type="Proteomes" id="UP000309667"/>
    </source>
</evidence>
<evidence type="ECO:0000256" key="1">
    <source>
        <dbReference type="SAM" id="MobiDB-lite"/>
    </source>
</evidence>
<dbReference type="RefSeq" id="WP_136557173.1">
    <property type="nucleotide sequence ID" value="NZ_STGT01000001.1"/>
</dbReference>
<accession>A0ABY2R006</accession>
<proteinExistence type="predicted"/>
<reference evidence="2 3" key="1">
    <citation type="submission" date="2019-04" db="EMBL/GenBank/DDBJ databases">
        <title>Genome sequence of strain 7209-2.</title>
        <authorList>
            <person name="Gao J."/>
            <person name="Sun J."/>
        </authorList>
    </citation>
    <scope>NUCLEOTIDE SEQUENCE [LARGE SCALE GENOMIC DNA]</scope>
    <source>
        <strain evidence="2 3">7209-2</strain>
    </source>
</reference>
<dbReference type="EMBL" id="STGT01000001">
    <property type="protein sequence ID" value="THV17013.1"/>
    <property type="molecule type" value="Genomic_DNA"/>
</dbReference>